<name>A0A5C0ZXM8_9GAMM</name>
<evidence type="ECO:0000256" key="2">
    <source>
        <dbReference type="ARBA" id="ARBA00022723"/>
    </source>
</evidence>
<dbReference type="InterPro" id="IPR011206">
    <property type="entry name" value="Citrate_lyase_beta/mcl1/mcl2"/>
</dbReference>
<feature type="domain" description="HpcH/HpaI aldolase/citrate lyase" evidence="4">
    <location>
        <begin position="20"/>
        <end position="227"/>
    </location>
</feature>
<dbReference type="InterPro" id="IPR040442">
    <property type="entry name" value="Pyrv_kinase-like_dom_sf"/>
</dbReference>
<comment type="cofactor">
    <cofactor evidence="1">
        <name>Mg(2+)</name>
        <dbReference type="ChEBI" id="CHEBI:18420"/>
    </cofactor>
</comment>
<dbReference type="InterPro" id="IPR015813">
    <property type="entry name" value="Pyrv/PenolPyrv_kinase-like_dom"/>
</dbReference>
<sequence>MTQGVPMNVETDSCPRKAARSALLVSAVRSDRVEKALAGRADMVIVDLGSPVPTADRQASREALARVLHEHPGTPLAVRVSPPDTPEHDEDLLFCQRFEAISTVVVPGIDSIASLVSVAALGRPIWPLIDSAAGLGALREIASADGVERLGFGAQELALDLDMAVGTSGGESLLDQARFALIMQSRLAGLLAPLAEVSPIIGDSEALRATARRALDMGFGGMLCSHPAQPGPINEAFTPSSAQLDWARRVLADADTIDFMVDGEPISASLIHRAKRLVARSGSVRKTSPSSP</sequence>
<evidence type="ECO:0000259" key="4">
    <source>
        <dbReference type="Pfam" id="PF03328"/>
    </source>
</evidence>
<dbReference type="PANTHER" id="PTHR32308:SF10">
    <property type="entry name" value="CITRATE LYASE SUBUNIT BETA"/>
    <property type="match status" value="1"/>
</dbReference>
<protein>
    <submittedName>
        <fullName evidence="5">CoA ester lyase</fullName>
    </submittedName>
</protein>
<dbReference type="Gene3D" id="3.20.20.60">
    <property type="entry name" value="Phosphoenolpyruvate-binding domains"/>
    <property type="match status" value="1"/>
</dbReference>
<dbReference type="AlphaFoldDB" id="A0A5C0ZXM8"/>
<dbReference type="EMBL" id="CP043420">
    <property type="protein sequence ID" value="QEL10113.1"/>
    <property type="molecule type" value="Genomic_DNA"/>
</dbReference>
<dbReference type="InterPro" id="IPR005000">
    <property type="entry name" value="Aldolase/citrate-lyase_domain"/>
</dbReference>
<accession>A0A5C0ZXM8</accession>
<dbReference type="KEGG" id="kuy:FY550_02525"/>
<reference evidence="5 6" key="1">
    <citation type="submission" date="2019-08" db="EMBL/GenBank/DDBJ databases">
        <title>Complete genome sequence of Kushneria sp. YCWA18, a halophilic phosphate-solubilizing bacterium isolated from Daqiao saltern in China.</title>
        <authorList>
            <person name="Du G.-X."/>
            <person name="Qu L.-Y."/>
        </authorList>
    </citation>
    <scope>NUCLEOTIDE SEQUENCE [LARGE SCALE GENOMIC DNA]</scope>
    <source>
        <strain evidence="5 6">YCWA18</strain>
    </source>
</reference>
<dbReference type="GO" id="GO:0000287">
    <property type="term" value="F:magnesium ion binding"/>
    <property type="evidence" value="ECO:0007669"/>
    <property type="project" value="TreeGrafter"/>
</dbReference>
<keyword evidence="5" id="KW-0456">Lyase</keyword>
<dbReference type="OrthoDB" id="6831788at2"/>
<proteinExistence type="predicted"/>
<evidence type="ECO:0000313" key="6">
    <source>
        <dbReference type="Proteomes" id="UP000322553"/>
    </source>
</evidence>
<keyword evidence="6" id="KW-1185">Reference proteome</keyword>
<keyword evidence="3" id="KW-0460">Magnesium</keyword>
<dbReference type="Pfam" id="PF03328">
    <property type="entry name" value="HpcH_HpaI"/>
    <property type="match status" value="1"/>
</dbReference>
<gene>
    <name evidence="5" type="ORF">FY550_02525</name>
</gene>
<organism evidence="5 6">
    <name type="scientific">Kushneria phosphatilytica</name>
    <dbReference type="NCBI Taxonomy" id="657387"/>
    <lineage>
        <taxon>Bacteria</taxon>
        <taxon>Pseudomonadati</taxon>
        <taxon>Pseudomonadota</taxon>
        <taxon>Gammaproteobacteria</taxon>
        <taxon>Oceanospirillales</taxon>
        <taxon>Halomonadaceae</taxon>
        <taxon>Kushneria</taxon>
    </lineage>
</organism>
<dbReference type="GO" id="GO:0016829">
    <property type="term" value="F:lyase activity"/>
    <property type="evidence" value="ECO:0007669"/>
    <property type="project" value="UniProtKB-KW"/>
</dbReference>
<keyword evidence="2" id="KW-0479">Metal-binding</keyword>
<evidence type="ECO:0000256" key="1">
    <source>
        <dbReference type="ARBA" id="ARBA00001946"/>
    </source>
</evidence>
<dbReference type="PIRSF" id="PIRSF015582">
    <property type="entry name" value="Cit_lyase_B"/>
    <property type="match status" value="1"/>
</dbReference>
<dbReference type="PANTHER" id="PTHR32308">
    <property type="entry name" value="LYASE BETA SUBUNIT, PUTATIVE (AFU_ORTHOLOGUE AFUA_4G13030)-RELATED"/>
    <property type="match status" value="1"/>
</dbReference>
<evidence type="ECO:0000313" key="5">
    <source>
        <dbReference type="EMBL" id="QEL10113.1"/>
    </source>
</evidence>
<dbReference type="GO" id="GO:0006107">
    <property type="term" value="P:oxaloacetate metabolic process"/>
    <property type="evidence" value="ECO:0007669"/>
    <property type="project" value="TreeGrafter"/>
</dbReference>
<evidence type="ECO:0000256" key="3">
    <source>
        <dbReference type="ARBA" id="ARBA00022842"/>
    </source>
</evidence>
<dbReference type="Proteomes" id="UP000322553">
    <property type="component" value="Chromosome"/>
</dbReference>
<dbReference type="SUPFAM" id="SSF51621">
    <property type="entry name" value="Phosphoenolpyruvate/pyruvate domain"/>
    <property type="match status" value="1"/>
</dbReference>